<reference evidence="5 6" key="2">
    <citation type="journal article" date="2007" name="BMC Biol.">
        <title>A 100%-complete sequence reveals unusually simple genomic features in the hot-spring red alga Cyanidioschyzon merolae.</title>
        <authorList>
            <person name="Nozaki H."/>
            <person name="Takano H."/>
            <person name="Misumi O."/>
            <person name="Terasawa K."/>
            <person name="Matsuzaki M."/>
            <person name="Maruyama S."/>
            <person name="Nishida K."/>
            <person name="Yagisawa F."/>
            <person name="Yoshida Y."/>
            <person name="Fujiwara T."/>
            <person name="Takio S."/>
            <person name="Tamura K."/>
            <person name="Chung S.J."/>
            <person name="Nakamura S."/>
            <person name="Kuroiwa H."/>
            <person name="Tanaka K."/>
            <person name="Sato N."/>
            <person name="Kuroiwa T."/>
        </authorList>
    </citation>
    <scope>NUCLEOTIDE SEQUENCE [LARGE SCALE GENOMIC DNA]</scope>
    <source>
        <strain evidence="5 6">10D</strain>
    </source>
</reference>
<organism evidence="5 6">
    <name type="scientific">Cyanidioschyzon merolae (strain NIES-3377 / 10D)</name>
    <name type="common">Unicellular red alga</name>
    <dbReference type="NCBI Taxonomy" id="280699"/>
    <lineage>
        <taxon>Eukaryota</taxon>
        <taxon>Rhodophyta</taxon>
        <taxon>Bangiophyceae</taxon>
        <taxon>Cyanidiales</taxon>
        <taxon>Cyanidiaceae</taxon>
        <taxon>Cyanidioschyzon</taxon>
    </lineage>
</organism>
<dbReference type="KEGG" id="cme:CYME_CMP217C"/>
<evidence type="ECO:0000259" key="4">
    <source>
        <dbReference type="Pfam" id="PF01073"/>
    </source>
</evidence>
<dbReference type="EMBL" id="AP006498">
    <property type="protein sequence ID" value="BAM81839.1"/>
    <property type="molecule type" value="Genomic_DNA"/>
</dbReference>
<dbReference type="PANTHER" id="PTHR43245:SF51">
    <property type="entry name" value="SHORT CHAIN DEHYDROGENASE_REDUCTASE FAMILY 42E, MEMBER 2"/>
    <property type="match status" value="1"/>
</dbReference>
<feature type="region of interest" description="Disordered" evidence="3">
    <location>
        <begin position="1"/>
        <end position="22"/>
    </location>
</feature>
<dbReference type="Gene3D" id="3.40.50.720">
    <property type="entry name" value="NAD(P)-binding Rossmann-like Domain"/>
    <property type="match status" value="1"/>
</dbReference>
<dbReference type="PANTHER" id="PTHR43245">
    <property type="entry name" value="BIFUNCTIONAL POLYMYXIN RESISTANCE PROTEIN ARNA"/>
    <property type="match status" value="1"/>
</dbReference>
<dbReference type="InterPro" id="IPR002225">
    <property type="entry name" value="3Beta_OHSteriod_DH/Estase"/>
</dbReference>
<dbReference type="OMA" id="LTYGECD"/>
<evidence type="ECO:0000256" key="2">
    <source>
        <dbReference type="ARBA" id="ARBA00023002"/>
    </source>
</evidence>
<feature type="domain" description="3-beta hydroxysteroid dehydrogenase/isomerase" evidence="4">
    <location>
        <begin position="33"/>
        <end position="316"/>
    </location>
</feature>
<dbReference type="RefSeq" id="XP_005537875.1">
    <property type="nucleotide sequence ID" value="XM_005537818.1"/>
</dbReference>
<proteinExistence type="inferred from homology"/>
<dbReference type="InterPro" id="IPR036291">
    <property type="entry name" value="NAD(P)-bd_dom_sf"/>
</dbReference>
<keyword evidence="6" id="KW-1185">Reference proteome</keyword>
<comment type="similarity">
    <text evidence="1">Belongs to the 3-beta-HSD family.</text>
</comment>
<dbReference type="Gramene" id="CMP217CT">
    <property type="protein sequence ID" value="CMP217CT"/>
    <property type="gene ID" value="CMP217C"/>
</dbReference>
<dbReference type="InterPro" id="IPR050177">
    <property type="entry name" value="Lipid_A_modif_metabolic_enz"/>
</dbReference>
<dbReference type="SUPFAM" id="SSF51735">
    <property type="entry name" value="NAD(P)-binding Rossmann-fold domains"/>
    <property type="match status" value="1"/>
</dbReference>
<gene>
    <name evidence="5" type="ORF">CYME_CMP217C</name>
</gene>
<dbReference type="HOGENOM" id="CLU_007383_6_8_1"/>
<dbReference type="GO" id="GO:0016616">
    <property type="term" value="F:oxidoreductase activity, acting on the CH-OH group of donors, NAD or NADP as acceptor"/>
    <property type="evidence" value="ECO:0007669"/>
    <property type="project" value="InterPro"/>
</dbReference>
<dbReference type="GeneID" id="16996179"/>
<name>M1VA05_CYAM1</name>
<dbReference type="Pfam" id="PF01073">
    <property type="entry name" value="3Beta_HSD"/>
    <property type="match status" value="1"/>
</dbReference>
<evidence type="ECO:0000313" key="6">
    <source>
        <dbReference type="Proteomes" id="UP000007014"/>
    </source>
</evidence>
<accession>M1VA05</accession>
<evidence type="ECO:0000313" key="5">
    <source>
        <dbReference type="EMBL" id="BAM81839.1"/>
    </source>
</evidence>
<protein>
    <submittedName>
        <fullName evidence="5">Probable NAD(P) dependent 3-beta-hydroxysteroid dehydrogenase</fullName>
    </submittedName>
</protein>
<dbReference type="GO" id="GO:0006694">
    <property type="term" value="P:steroid biosynthetic process"/>
    <property type="evidence" value="ECO:0007669"/>
    <property type="project" value="InterPro"/>
</dbReference>
<reference evidence="5 6" key="1">
    <citation type="journal article" date="2004" name="Nature">
        <title>Genome sequence of the ultrasmall unicellular red alga Cyanidioschyzon merolae 10D.</title>
        <authorList>
            <person name="Matsuzaki M."/>
            <person name="Misumi O."/>
            <person name="Shin-i T."/>
            <person name="Maruyama S."/>
            <person name="Takahara M."/>
            <person name="Miyagishima S."/>
            <person name="Mori T."/>
            <person name="Nishida K."/>
            <person name="Yagisawa F."/>
            <person name="Nishida K."/>
            <person name="Yoshida Y."/>
            <person name="Nishimura Y."/>
            <person name="Nakao S."/>
            <person name="Kobayashi T."/>
            <person name="Momoyama Y."/>
            <person name="Higashiyama T."/>
            <person name="Minoda A."/>
            <person name="Sano M."/>
            <person name="Nomoto H."/>
            <person name="Oishi K."/>
            <person name="Hayashi H."/>
            <person name="Ohta F."/>
            <person name="Nishizaka S."/>
            <person name="Haga S."/>
            <person name="Miura S."/>
            <person name="Morishita T."/>
            <person name="Kabeya Y."/>
            <person name="Terasawa K."/>
            <person name="Suzuki Y."/>
            <person name="Ishii Y."/>
            <person name="Asakawa S."/>
            <person name="Takano H."/>
            <person name="Ohta N."/>
            <person name="Kuroiwa H."/>
            <person name="Tanaka K."/>
            <person name="Shimizu N."/>
            <person name="Sugano S."/>
            <person name="Sato N."/>
            <person name="Nozaki H."/>
            <person name="Ogasawara N."/>
            <person name="Kohara Y."/>
            <person name="Kuroiwa T."/>
        </authorList>
    </citation>
    <scope>NUCLEOTIDE SEQUENCE [LARGE SCALE GENOMIC DNA]</scope>
    <source>
        <strain evidence="5 6">10D</strain>
    </source>
</reference>
<evidence type="ECO:0000256" key="1">
    <source>
        <dbReference type="ARBA" id="ARBA00009219"/>
    </source>
</evidence>
<sequence>MPTNRKAAAGSGHARQNATGVVATKTPEPRTALITGGSGFLGRHLVELLVERGYNVIVVDLKLFPFTEYSESELVKSLRSQVRDISVDIGNYDALWEALRSVPRIDAVFHCATASPTAANAANRKLMEYVNIEGTKQVIRFCLERGIRYLVYTSSASVVFAGLDLIDVDEESAPLAKKDIDFYTYTKRVAEQLVLQTASSSSTDPARRVLYAVALRPSGIFGEYDPLFIPTLVSRARQGRMKYIIGSGRNAMDWTYVKNVAEAHYLAAEALQESDKRAKQLTGKAYFITNGDPRSFWGFLGSILQGLGYPPPRHRLPFALVYSIAWLVVLIDAVARLLGRSLSTDFTPGRVLLATCERRVSCAAARRDLGYNPRFSIEDGLERTLRWFRSRGLAAQTEAPMVQSVPKPVATTT</sequence>
<evidence type="ECO:0000256" key="3">
    <source>
        <dbReference type="SAM" id="MobiDB-lite"/>
    </source>
</evidence>
<dbReference type="STRING" id="280699.M1VA05"/>
<dbReference type="Proteomes" id="UP000007014">
    <property type="component" value="Chromosome 16"/>
</dbReference>
<dbReference type="AlphaFoldDB" id="M1VA05"/>
<dbReference type="OrthoDB" id="10058185at2759"/>
<dbReference type="eggNOG" id="KOG1430">
    <property type="taxonomic scope" value="Eukaryota"/>
</dbReference>
<keyword evidence="2" id="KW-0560">Oxidoreductase</keyword>